<dbReference type="PROSITE" id="PS51634">
    <property type="entry name" value="CRC"/>
    <property type="match status" value="1"/>
</dbReference>
<evidence type="ECO:0000256" key="4">
    <source>
        <dbReference type="SAM" id="MobiDB-lite"/>
    </source>
</evidence>
<reference evidence="7" key="1">
    <citation type="submission" date="2013-01" db="EMBL/GenBank/DDBJ databases">
        <title>Draft Genome Sequence of a Mulberry Tree, Morus notabilis C.K. Schneid.</title>
        <authorList>
            <person name="He N."/>
            <person name="Zhao S."/>
        </authorList>
    </citation>
    <scope>NUCLEOTIDE SEQUENCE</scope>
</reference>
<dbReference type="SMART" id="SM01114">
    <property type="entry name" value="CXC"/>
    <property type="match status" value="2"/>
</dbReference>
<dbReference type="GO" id="GO:0003700">
    <property type="term" value="F:DNA-binding transcription factor activity"/>
    <property type="evidence" value="ECO:0007669"/>
    <property type="project" value="InterPro"/>
</dbReference>
<evidence type="ECO:0000256" key="1">
    <source>
        <dbReference type="ARBA" id="ARBA00004123"/>
    </source>
</evidence>
<dbReference type="Proteomes" id="UP000030645">
    <property type="component" value="Unassembled WGS sequence"/>
</dbReference>
<name>W9QQ43_9ROSA</name>
<organism evidence="6 7">
    <name type="scientific">Morus notabilis</name>
    <dbReference type="NCBI Taxonomy" id="981085"/>
    <lineage>
        <taxon>Eukaryota</taxon>
        <taxon>Viridiplantae</taxon>
        <taxon>Streptophyta</taxon>
        <taxon>Embryophyta</taxon>
        <taxon>Tracheophyta</taxon>
        <taxon>Spermatophyta</taxon>
        <taxon>Magnoliopsida</taxon>
        <taxon>eudicotyledons</taxon>
        <taxon>Gunneridae</taxon>
        <taxon>Pentapetalae</taxon>
        <taxon>rosids</taxon>
        <taxon>fabids</taxon>
        <taxon>Rosales</taxon>
        <taxon>Moraceae</taxon>
        <taxon>Moreae</taxon>
        <taxon>Morus</taxon>
    </lineage>
</organism>
<dbReference type="InterPro" id="IPR005172">
    <property type="entry name" value="CRC"/>
</dbReference>
<dbReference type="STRING" id="981085.W9QQ43"/>
<feature type="compositionally biased region" description="Polar residues" evidence="4">
    <location>
        <begin position="658"/>
        <end position="672"/>
    </location>
</feature>
<keyword evidence="3" id="KW-0539">Nucleus</keyword>
<evidence type="ECO:0000256" key="2">
    <source>
        <dbReference type="ARBA" id="ARBA00007267"/>
    </source>
</evidence>
<evidence type="ECO:0000313" key="7">
    <source>
        <dbReference type="Proteomes" id="UP000030645"/>
    </source>
</evidence>
<evidence type="ECO:0000256" key="3">
    <source>
        <dbReference type="ARBA" id="ARBA00023242"/>
    </source>
</evidence>
<feature type="compositionally biased region" description="Polar residues" evidence="4">
    <location>
        <begin position="619"/>
        <end position="638"/>
    </location>
</feature>
<feature type="region of interest" description="Disordered" evidence="4">
    <location>
        <begin position="655"/>
        <end position="713"/>
    </location>
</feature>
<dbReference type="AlphaFoldDB" id="W9QQ43"/>
<dbReference type="PANTHER" id="PTHR46159">
    <property type="entry name" value="PROTEIN TESMIN/TSO1-LIKE CXC 2"/>
    <property type="match status" value="1"/>
</dbReference>
<feature type="region of interest" description="Disordered" evidence="4">
    <location>
        <begin position="605"/>
        <end position="638"/>
    </location>
</feature>
<feature type="region of interest" description="Disordered" evidence="4">
    <location>
        <begin position="1"/>
        <end position="28"/>
    </location>
</feature>
<evidence type="ECO:0000259" key="5">
    <source>
        <dbReference type="PROSITE" id="PS51634"/>
    </source>
</evidence>
<feature type="compositionally biased region" description="Polar residues" evidence="4">
    <location>
        <begin position="703"/>
        <end position="713"/>
    </location>
</feature>
<sequence>MDSPPEPNRLTPSPPPTPPRPPSSQQSPCFFYYASNLSPLPQHYVPRHFASPNDQFVFSSSSQRRSVDQGNYNDDRQIQENISASPLSYIRHSDSYRMNPGFSSIRPGLMSDRHNLPNPSILRQRGNVNSEDVSPLESRNFNAHHVSRPSQLGSRIINADHVSRPYHQTFQHHRRRHLSFGTTSFHEGRMSNIRQLLSVLSRYNTNAGASANIKTLNKTSLIRNHVISRGATLSSSPNVFASGTLGMCRNSQEGQLVNERNNDLARVSDTNSACAVSGETSSLPNNHPSERRAIIKESFAPSTSIGGVVPLSGPMQVIHDEQQIVPCTASISALVHTNEVEELNQENPRRKRLKASNGDEKRKYCCCKKSGCLKIYCQCFAAEVYCSDSCTCQNCQNKIDNEETVLRIRSEIKSRNPHAFAPKEDGTLTTPSLAKHRKGCNCSKSKCAKKYCECFQAKVGCSLNCWCEDCQNSFGRKTEIAFYRAEILDEPSNGNTGSMSRIDCSNSGTGNTNQFPDQEGCHGLRNYTPSLPPSSIPSTTPSLAWHRKGCNCKITFYRAEILDKSSNGNTCSMSRIDCSNSGTGNTNQFPDQEGCHGLRNYTPSLPPSSIPSTEVKAVETSQPRNAVQASSPNQSQVQLPARLVQDMMVGNEIKAEETSQPSNAEQACSANQKHVLLPPADGPVSVANLQPGSRPDRELVPWNVSSPPSHLPS</sequence>
<dbReference type="InterPro" id="IPR044522">
    <property type="entry name" value="TSO1-like"/>
</dbReference>
<dbReference type="EMBL" id="KE343529">
    <property type="protein sequence ID" value="EXB33242.1"/>
    <property type="molecule type" value="Genomic_DNA"/>
</dbReference>
<comment type="similarity">
    <text evidence="2">Belongs to the lin-54 family.</text>
</comment>
<proteinExistence type="inferred from homology"/>
<dbReference type="PANTHER" id="PTHR46159:SF6">
    <property type="entry name" value="OS12G0605300 PROTEIN"/>
    <property type="match status" value="1"/>
</dbReference>
<dbReference type="eggNOG" id="KOG1171">
    <property type="taxonomic scope" value="Eukaryota"/>
</dbReference>
<protein>
    <recommendedName>
        <fullName evidence="5">CRC domain-containing protein</fullName>
    </recommendedName>
</protein>
<comment type="subcellular location">
    <subcellularLocation>
        <location evidence="1">Nucleus</location>
    </subcellularLocation>
</comment>
<accession>W9QQ43</accession>
<feature type="domain" description="CRC" evidence="5">
    <location>
        <begin position="361"/>
        <end position="475"/>
    </location>
</feature>
<evidence type="ECO:0000313" key="6">
    <source>
        <dbReference type="EMBL" id="EXB33242.1"/>
    </source>
</evidence>
<gene>
    <name evidence="6" type="ORF">L484_005134</name>
</gene>
<dbReference type="GO" id="GO:0005634">
    <property type="term" value="C:nucleus"/>
    <property type="evidence" value="ECO:0007669"/>
    <property type="project" value="UniProtKB-SubCell"/>
</dbReference>
<feature type="compositionally biased region" description="Pro residues" evidence="4">
    <location>
        <begin position="1"/>
        <end position="22"/>
    </location>
</feature>
<dbReference type="Pfam" id="PF03638">
    <property type="entry name" value="TCR"/>
    <property type="match status" value="2"/>
</dbReference>
<keyword evidence="7" id="KW-1185">Reference proteome</keyword>
<dbReference type="InterPro" id="IPR033467">
    <property type="entry name" value="Tesmin/TSO1-like_CXC"/>
</dbReference>